<accession>A0A518DFD3</accession>
<dbReference type="GO" id="GO:0046872">
    <property type="term" value="F:metal ion binding"/>
    <property type="evidence" value="ECO:0007669"/>
    <property type="project" value="UniProtKB-KW"/>
</dbReference>
<dbReference type="InterPro" id="IPR011650">
    <property type="entry name" value="Peptidase_M20_dimer"/>
</dbReference>
<evidence type="ECO:0000313" key="7">
    <source>
        <dbReference type="Proteomes" id="UP000317429"/>
    </source>
</evidence>
<dbReference type="InterPro" id="IPR001261">
    <property type="entry name" value="ArgE/DapE_CS"/>
</dbReference>
<proteinExistence type="predicted"/>
<dbReference type="Pfam" id="PF07687">
    <property type="entry name" value="M20_dimer"/>
    <property type="match status" value="1"/>
</dbReference>
<dbReference type="Proteomes" id="UP000317429">
    <property type="component" value="Chromosome"/>
</dbReference>
<dbReference type="Gene3D" id="3.30.70.360">
    <property type="match status" value="1"/>
</dbReference>
<organism evidence="6 7">
    <name type="scientific">Pirellulimonas nuda</name>
    <dbReference type="NCBI Taxonomy" id="2528009"/>
    <lineage>
        <taxon>Bacteria</taxon>
        <taxon>Pseudomonadati</taxon>
        <taxon>Planctomycetota</taxon>
        <taxon>Planctomycetia</taxon>
        <taxon>Pirellulales</taxon>
        <taxon>Lacipirellulaceae</taxon>
        <taxon>Pirellulimonas</taxon>
    </lineage>
</organism>
<dbReference type="SUPFAM" id="SSF53187">
    <property type="entry name" value="Zn-dependent exopeptidases"/>
    <property type="match status" value="1"/>
</dbReference>
<dbReference type="InterPro" id="IPR036264">
    <property type="entry name" value="Bact_exopeptidase_dim_dom"/>
</dbReference>
<dbReference type="EMBL" id="CP036291">
    <property type="protein sequence ID" value="QDU90168.1"/>
    <property type="molecule type" value="Genomic_DNA"/>
</dbReference>
<keyword evidence="3 6" id="KW-0378">Hydrolase</keyword>
<feature type="domain" description="Peptidase M20 dimerisation" evidence="5">
    <location>
        <begin position="182"/>
        <end position="286"/>
    </location>
</feature>
<dbReference type="Gene3D" id="3.40.630.10">
    <property type="entry name" value="Zn peptidases"/>
    <property type="match status" value="1"/>
</dbReference>
<dbReference type="PROSITE" id="PS00758">
    <property type="entry name" value="ARGE_DAPE_CPG2_1"/>
    <property type="match status" value="1"/>
</dbReference>
<dbReference type="InterPro" id="IPR002933">
    <property type="entry name" value="Peptidase_M20"/>
</dbReference>
<evidence type="ECO:0000256" key="1">
    <source>
        <dbReference type="ARBA" id="ARBA00001947"/>
    </source>
</evidence>
<dbReference type="InterPro" id="IPR050072">
    <property type="entry name" value="Peptidase_M20A"/>
</dbReference>
<evidence type="ECO:0000256" key="3">
    <source>
        <dbReference type="ARBA" id="ARBA00022801"/>
    </source>
</evidence>
<name>A0A518DFD3_9BACT</name>
<dbReference type="RefSeq" id="WP_145288114.1">
    <property type="nucleotide sequence ID" value="NZ_CP036291.1"/>
</dbReference>
<keyword evidence="7" id="KW-1185">Reference proteome</keyword>
<dbReference type="GO" id="GO:0008777">
    <property type="term" value="F:acetylornithine deacetylase activity"/>
    <property type="evidence" value="ECO:0007669"/>
    <property type="project" value="UniProtKB-EC"/>
</dbReference>
<gene>
    <name evidence="6" type="primary">argE</name>
    <name evidence="6" type="ORF">Pla175_35700</name>
</gene>
<dbReference type="SUPFAM" id="SSF55031">
    <property type="entry name" value="Bacterial exopeptidase dimerisation domain"/>
    <property type="match status" value="1"/>
</dbReference>
<evidence type="ECO:0000256" key="2">
    <source>
        <dbReference type="ARBA" id="ARBA00022723"/>
    </source>
</evidence>
<dbReference type="PANTHER" id="PTHR43808">
    <property type="entry name" value="ACETYLORNITHINE DEACETYLASE"/>
    <property type="match status" value="1"/>
</dbReference>
<keyword evidence="2" id="KW-0479">Metal-binding</keyword>
<sequence>MTTPADCVELLRAMVRFDTVTPSASGRPEAEGELGAWLADFARRWGFHTRALPVAGAAPNILITCECGHDAPWLLLDSHLDTVGVEGMTIDPFGAELRDGRVWGRGAADTKGTGAAMLWALHESAAAGALAWNTALLLTVGEEHLQPGAQSFAARDLPTLGLRPWGVVVGEPTGMRVVAAANGYVRARVVTHGVAAHSSTPERGRNAIVDMARVISRLQSEHVGRRPAPHPLTGAGSCSINLITGGTQINVVPEQCEVRLDQRITPDQTPEQALAEMDQVLQRLREEDPTLRVSVAAAETAAPLPHDQNTAVAEWASATLRGAGQDGSIVGAPYTTNANRFAQFGLRCVVIGPGDIAQAHTAEESIGVEELHAGVRGYRALLETRDRS</sequence>
<reference evidence="6 7" key="1">
    <citation type="submission" date="2019-02" db="EMBL/GenBank/DDBJ databases">
        <title>Deep-cultivation of Planctomycetes and their phenomic and genomic characterization uncovers novel biology.</title>
        <authorList>
            <person name="Wiegand S."/>
            <person name="Jogler M."/>
            <person name="Boedeker C."/>
            <person name="Pinto D."/>
            <person name="Vollmers J."/>
            <person name="Rivas-Marin E."/>
            <person name="Kohn T."/>
            <person name="Peeters S.H."/>
            <person name="Heuer A."/>
            <person name="Rast P."/>
            <person name="Oberbeckmann S."/>
            <person name="Bunk B."/>
            <person name="Jeske O."/>
            <person name="Meyerdierks A."/>
            <person name="Storesund J.E."/>
            <person name="Kallscheuer N."/>
            <person name="Luecker S."/>
            <person name="Lage O.M."/>
            <person name="Pohl T."/>
            <person name="Merkel B.J."/>
            <person name="Hornburger P."/>
            <person name="Mueller R.-W."/>
            <person name="Bruemmer F."/>
            <person name="Labrenz M."/>
            <person name="Spormann A.M."/>
            <person name="Op den Camp H."/>
            <person name="Overmann J."/>
            <person name="Amann R."/>
            <person name="Jetten M.S.M."/>
            <person name="Mascher T."/>
            <person name="Medema M.H."/>
            <person name="Devos D.P."/>
            <person name="Kaster A.-K."/>
            <person name="Ovreas L."/>
            <person name="Rohde M."/>
            <person name="Galperin M.Y."/>
            <person name="Jogler C."/>
        </authorList>
    </citation>
    <scope>NUCLEOTIDE SEQUENCE [LARGE SCALE GENOMIC DNA]</scope>
    <source>
        <strain evidence="6 7">Pla175</strain>
    </source>
</reference>
<dbReference type="OrthoDB" id="9792335at2"/>
<protein>
    <submittedName>
        <fullName evidence="6">Acetylornithine deacetylase</fullName>
        <ecNumber evidence="6">3.5.1.16</ecNumber>
    </submittedName>
</protein>
<keyword evidence="4" id="KW-0862">Zinc</keyword>
<comment type="cofactor">
    <cofactor evidence="1">
        <name>Zn(2+)</name>
        <dbReference type="ChEBI" id="CHEBI:29105"/>
    </cofactor>
</comment>
<evidence type="ECO:0000256" key="4">
    <source>
        <dbReference type="ARBA" id="ARBA00022833"/>
    </source>
</evidence>
<dbReference type="KEGG" id="pnd:Pla175_35700"/>
<evidence type="ECO:0000313" key="6">
    <source>
        <dbReference type="EMBL" id="QDU90168.1"/>
    </source>
</evidence>
<dbReference type="Pfam" id="PF01546">
    <property type="entry name" value="Peptidase_M20"/>
    <property type="match status" value="1"/>
</dbReference>
<dbReference type="AlphaFoldDB" id="A0A518DFD3"/>
<evidence type="ECO:0000259" key="5">
    <source>
        <dbReference type="Pfam" id="PF07687"/>
    </source>
</evidence>
<dbReference type="EC" id="3.5.1.16" evidence="6"/>